<organism evidence="3">
    <name type="scientific">Manihot esculenta</name>
    <name type="common">Cassava</name>
    <name type="synonym">Jatropha manihot</name>
    <dbReference type="NCBI Taxonomy" id="3983"/>
    <lineage>
        <taxon>Eukaryota</taxon>
        <taxon>Viridiplantae</taxon>
        <taxon>Streptophyta</taxon>
        <taxon>Embryophyta</taxon>
        <taxon>Tracheophyta</taxon>
        <taxon>Spermatophyta</taxon>
        <taxon>Magnoliopsida</taxon>
        <taxon>eudicotyledons</taxon>
        <taxon>Gunneridae</taxon>
        <taxon>Pentapetalae</taxon>
        <taxon>rosids</taxon>
        <taxon>fabids</taxon>
        <taxon>Malpighiales</taxon>
        <taxon>Euphorbiaceae</taxon>
        <taxon>Crotonoideae</taxon>
        <taxon>Manihoteae</taxon>
        <taxon>Manihot</taxon>
    </lineage>
</organism>
<feature type="region of interest" description="Disordered" evidence="1">
    <location>
        <begin position="1"/>
        <end position="23"/>
    </location>
</feature>
<feature type="domain" description="Retrotransposon gag" evidence="2">
    <location>
        <begin position="85"/>
        <end position="174"/>
    </location>
</feature>
<dbReference type="InterPro" id="IPR005162">
    <property type="entry name" value="Retrotrans_gag_dom"/>
</dbReference>
<dbReference type="EMBL" id="CM004404">
    <property type="protein sequence ID" value="OAY24177.1"/>
    <property type="molecule type" value="Genomic_DNA"/>
</dbReference>
<sequence>MIASLIKGKGTAEVGDSSVQTPEQQFRLNTSANKAISRPLLLEDAFSVAKVEMPDFDGTDPVGWVARSEQFFEIQNIVEETKVPLALVSMEGALLHWLRGLRQRNPLLTWEQLREELMQRYSEDLSENPYKHLVPLKQVGTEAEYVDDFVARASLVPNVTDKQCLGFFLNGLRENIRLRSHETTDLYKTMKLAKEIEQQRSSSCKGKSITWGANVMRQKGFSHGLGQGTMGPQFLKGSGGPQNKQKWDGLPSKPPDNTACLGNKTLSQPFGGTKAPNTPVKSRCSQQYSHQEYQEMRAKELCFKCRQSYSPLHECPGKTLRAIIATEEESFTEESEITEVDKQEEPKKMKFKGSIGAREVVILVDSGGTHNFVSTKLAKQMDFSITETHVFKVKLGDGCRVPSSGLQIIINFPWEV</sequence>
<dbReference type="CDD" id="cd00303">
    <property type="entry name" value="retropepsin_like"/>
    <property type="match status" value="1"/>
</dbReference>
<accession>A0A2C9U3L8</accession>
<proteinExistence type="predicted"/>
<evidence type="ECO:0000313" key="3">
    <source>
        <dbReference type="EMBL" id="OAY24177.1"/>
    </source>
</evidence>
<reference evidence="3" key="1">
    <citation type="submission" date="2016-02" db="EMBL/GenBank/DDBJ databases">
        <title>WGS assembly of Manihot esculenta.</title>
        <authorList>
            <person name="Bredeson J.V."/>
            <person name="Prochnik S.E."/>
            <person name="Lyons J.B."/>
            <person name="Schmutz J."/>
            <person name="Grimwood J."/>
            <person name="Vrebalov J."/>
            <person name="Bart R.S."/>
            <person name="Amuge T."/>
            <person name="Ferguson M.E."/>
            <person name="Green R."/>
            <person name="Putnam N."/>
            <person name="Stites J."/>
            <person name="Rounsley S."/>
            <person name="Rokhsar D.S."/>
        </authorList>
    </citation>
    <scope>NUCLEOTIDE SEQUENCE [LARGE SCALE GENOMIC DNA]</scope>
    <source>
        <tissue evidence="3">Leaf</tissue>
    </source>
</reference>
<evidence type="ECO:0000259" key="2">
    <source>
        <dbReference type="Pfam" id="PF03732"/>
    </source>
</evidence>
<evidence type="ECO:0000256" key="1">
    <source>
        <dbReference type="SAM" id="MobiDB-lite"/>
    </source>
</evidence>
<name>A0A2C9U3L8_MANES</name>
<dbReference type="Pfam" id="PF03732">
    <property type="entry name" value="Retrotrans_gag"/>
    <property type="match status" value="1"/>
</dbReference>
<gene>
    <name evidence="3" type="ORF">MANES_18G140900</name>
</gene>
<dbReference type="AlphaFoldDB" id="A0A2C9U3L8"/>
<protein>
    <recommendedName>
        <fullName evidence="2">Retrotransposon gag domain-containing protein</fullName>
    </recommendedName>
</protein>
<dbReference type="STRING" id="3983.A0A2C9U3L8"/>